<dbReference type="AlphaFoldDB" id="J3TEK2"/>
<accession>J3TEK2</accession>
<dbReference type="PATRIC" id="fig|1202539.3.peg.143"/>
<name>J3TEK2_CARRU</name>
<keyword evidence="1 3" id="KW-0689">Ribosomal protein</keyword>
<evidence type="ECO:0000313" key="4">
    <source>
        <dbReference type="Proteomes" id="UP000003933"/>
    </source>
</evidence>
<dbReference type="HOGENOM" id="CLU_2367598_0_0_6"/>
<dbReference type="STRING" id="1202539.A355_0173"/>
<proteinExistence type="predicted"/>
<sequence>MAKKSLILKNINTYKNSLLSISKIKKIKQIKNSLEIQFKLLKIKKKNFFIKFNNRCYISGRVRSYYNNFSLNRNFIKKIGYIGNIVGIEKSSW</sequence>
<dbReference type="OrthoDB" id="9810484at2"/>
<organism evidence="3 4">
    <name type="scientific">Candidatus Carsonella ruddii HT isolate Thao2000</name>
    <dbReference type="NCBI Taxonomy" id="1202539"/>
    <lineage>
        <taxon>Bacteria</taxon>
        <taxon>Pseudomonadati</taxon>
        <taxon>Pseudomonadota</taxon>
        <taxon>Gammaproteobacteria</taxon>
        <taxon>Oceanospirillales</taxon>
        <taxon>Halomonadaceae</taxon>
        <taxon>Zymobacter group</taxon>
        <taxon>Candidatus Carsonella</taxon>
    </lineage>
</organism>
<reference evidence="3 4" key="1">
    <citation type="journal article" date="2012" name="Mol. Biol. Evol.">
        <title>Genome reduction and co-evolution between the primary and secondary bacterial symbionts of psyllids.</title>
        <authorList>
            <person name="Sloan D.B."/>
            <person name="Moran N.A."/>
        </authorList>
    </citation>
    <scope>NUCLEOTIDE SEQUENCE [LARGE SCALE GENOMIC DNA]</scope>
    <source>
        <strain evidence="3 4">HT</strain>
    </source>
</reference>
<gene>
    <name evidence="3" type="primary">rpsN</name>
    <name evidence="3" type="ORF">A355_0173</name>
</gene>
<dbReference type="Proteomes" id="UP000003933">
    <property type="component" value="Chromosome"/>
</dbReference>
<keyword evidence="2" id="KW-0687">Ribonucleoprotein</keyword>
<dbReference type="Pfam" id="PF00253">
    <property type="entry name" value="Ribosomal_S14"/>
    <property type="match status" value="1"/>
</dbReference>
<dbReference type="InterPro" id="IPR043140">
    <property type="entry name" value="Ribosomal_uS14_sf"/>
</dbReference>
<dbReference type="EMBL" id="CP003544">
    <property type="protein sequence ID" value="AFP84192.1"/>
    <property type="molecule type" value="Genomic_DNA"/>
</dbReference>
<dbReference type="InterPro" id="IPR001209">
    <property type="entry name" value="Ribosomal_uS14"/>
</dbReference>
<dbReference type="Gene3D" id="4.10.830.10">
    <property type="entry name" value="30s Ribosomal Protein S14, Chain N"/>
    <property type="match status" value="1"/>
</dbReference>
<dbReference type="GO" id="GO:0006412">
    <property type="term" value="P:translation"/>
    <property type="evidence" value="ECO:0007669"/>
    <property type="project" value="InterPro"/>
</dbReference>
<dbReference type="RefSeq" id="WP_014887492.1">
    <property type="nucleotide sequence ID" value="NC_018417.1"/>
</dbReference>
<evidence type="ECO:0000256" key="1">
    <source>
        <dbReference type="ARBA" id="ARBA00022980"/>
    </source>
</evidence>
<dbReference type="KEGG" id="crt:A355_0173"/>
<protein>
    <submittedName>
        <fullName evidence="3">Ribosomal protein S14</fullName>
    </submittedName>
</protein>
<dbReference type="SUPFAM" id="SSF57716">
    <property type="entry name" value="Glucocorticoid receptor-like (DNA-binding domain)"/>
    <property type="match status" value="1"/>
</dbReference>
<evidence type="ECO:0000313" key="3">
    <source>
        <dbReference type="EMBL" id="AFP84192.1"/>
    </source>
</evidence>
<dbReference type="GO" id="GO:0005840">
    <property type="term" value="C:ribosome"/>
    <property type="evidence" value="ECO:0007669"/>
    <property type="project" value="UniProtKB-KW"/>
</dbReference>
<dbReference type="GO" id="GO:1990904">
    <property type="term" value="C:ribonucleoprotein complex"/>
    <property type="evidence" value="ECO:0007669"/>
    <property type="project" value="UniProtKB-KW"/>
</dbReference>
<evidence type="ECO:0000256" key="2">
    <source>
        <dbReference type="ARBA" id="ARBA00023274"/>
    </source>
</evidence>
<dbReference type="GO" id="GO:0003735">
    <property type="term" value="F:structural constituent of ribosome"/>
    <property type="evidence" value="ECO:0007669"/>
    <property type="project" value="InterPro"/>
</dbReference>